<organism evidence="2 3">
    <name type="scientific">Viridothelium virens</name>
    <name type="common">Speckled blister lichen</name>
    <name type="synonym">Trypethelium virens</name>
    <dbReference type="NCBI Taxonomy" id="1048519"/>
    <lineage>
        <taxon>Eukaryota</taxon>
        <taxon>Fungi</taxon>
        <taxon>Dikarya</taxon>
        <taxon>Ascomycota</taxon>
        <taxon>Pezizomycotina</taxon>
        <taxon>Dothideomycetes</taxon>
        <taxon>Dothideomycetes incertae sedis</taxon>
        <taxon>Trypetheliales</taxon>
        <taxon>Trypetheliaceae</taxon>
        <taxon>Viridothelium</taxon>
    </lineage>
</organism>
<dbReference type="AlphaFoldDB" id="A0A6A6H4W4"/>
<protein>
    <submittedName>
        <fullName evidence="2">Uncharacterized protein</fullName>
    </submittedName>
</protein>
<feature type="compositionally biased region" description="Polar residues" evidence="1">
    <location>
        <begin position="149"/>
        <end position="158"/>
    </location>
</feature>
<evidence type="ECO:0000313" key="2">
    <source>
        <dbReference type="EMBL" id="KAF2233136.1"/>
    </source>
</evidence>
<reference evidence="2" key="1">
    <citation type="journal article" date="2020" name="Stud. Mycol.">
        <title>101 Dothideomycetes genomes: a test case for predicting lifestyles and emergence of pathogens.</title>
        <authorList>
            <person name="Haridas S."/>
            <person name="Albert R."/>
            <person name="Binder M."/>
            <person name="Bloem J."/>
            <person name="Labutti K."/>
            <person name="Salamov A."/>
            <person name="Andreopoulos B."/>
            <person name="Baker S."/>
            <person name="Barry K."/>
            <person name="Bills G."/>
            <person name="Bluhm B."/>
            <person name="Cannon C."/>
            <person name="Castanera R."/>
            <person name="Culley D."/>
            <person name="Daum C."/>
            <person name="Ezra D."/>
            <person name="Gonzalez J."/>
            <person name="Henrissat B."/>
            <person name="Kuo A."/>
            <person name="Liang C."/>
            <person name="Lipzen A."/>
            <person name="Lutzoni F."/>
            <person name="Magnuson J."/>
            <person name="Mondo S."/>
            <person name="Nolan M."/>
            <person name="Ohm R."/>
            <person name="Pangilinan J."/>
            <person name="Park H.-J."/>
            <person name="Ramirez L."/>
            <person name="Alfaro M."/>
            <person name="Sun H."/>
            <person name="Tritt A."/>
            <person name="Yoshinaga Y."/>
            <person name="Zwiers L.-H."/>
            <person name="Turgeon B."/>
            <person name="Goodwin S."/>
            <person name="Spatafora J."/>
            <person name="Crous P."/>
            <person name="Grigoriev I."/>
        </authorList>
    </citation>
    <scope>NUCLEOTIDE SEQUENCE</scope>
    <source>
        <strain evidence="2">Tuck. ex Michener</strain>
    </source>
</reference>
<feature type="region of interest" description="Disordered" evidence="1">
    <location>
        <begin position="133"/>
        <end position="158"/>
    </location>
</feature>
<name>A0A6A6H4W4_VIRVR</name>
<accession>A0A6A6H4W4</accession>
<dbReference type="EMBL" id="ML991809">
    <property type="protein sequence ID" value="KAF2233136.1"/>
    <property type="molecule type" value="Genomic_DNA"/>
</dbReference>
<dbReference type="Gene3D" id="6.10.250.2790">
    <property type="match status" value="1"/>
</dbReference>
<keyword evidence="3" id="KW-1185">Reference proteome</keyword>
<proteinExistence type="predicted"/>
<evidence type="ECO:0000256" key="1">
    <source>
        <dbReference type="SAM" id="MobiDB-lite"/>
    </source>
</evidence>
<feature type="compositionally biased region" description="Basic and acidic residues" evidence="1">
    <location>
        <begin position="138"/>
        <end position="148"/>
    </location>
</feature>
<evidence type="ECO:0000313" key="3">
    <source>
        <dbReference type="Proteomes" id="UP000800092"/>
    </source>
</evidence>
<dbReference type="OrthoDB" id="5413829at2759"/>
<dbReference type="Proteomes" id="UP000800092">
    <property type="component" value="Unassembled WGS sequence"/>
</dbReference>
<gene>
    <name evidence="2" type="ORF">EV356DRAFT_534015</name>
</gene>
<sequence length="288" mass="31589">MAATAKSDFRQADQLATPNAPQLLAFQQPVFDPAEYLNKTLPSLLPSTARPQSSRASSAIPLSDLSTQTQSLLAQLNAQTSRLSIILTQLTDEILRTGSRLAYEVEVLRGDTVSLSDTLEETLRTDVAKFLPATNPTESHENNHRQNVTEENNGVSNSAARLPSHMAQLKTLTLVRERLNSVIKVFDDAMKWVLPPSELSIASSLISVSTPGQNADEADREQKGREFAETIRGEIEELVAAGTTENAIERIEALRTLSQVWKGTAEEKARLKVLDGLVRFAEEKSRGL</sequence>